<feature type="signal peptide" evidence="1">
    <location>
        <begin position="1"/>
        <end position="25"/>
    </location>
</feature>
<evidence type="ECO:0000256" key="1">
    <source>
        <dbReference type="SAM" id="SignalP"/>
    </source>
</evidence>
<dbReference type="InterPro" id="IPR037883">
    <property type="entry name" value="Knr4/Smi1-like_sf"/>
</dbReference>
<evidence type="ECO:0000313" key="4">
    <source>
        <dbReference type="Proteomes" id="UP000182486"/>
    </source>
</evidence>
<proteinExistence type="predicted"/>
<dbReference type="RefSeq" id="WP_071806747.1">
    <property type="nucleotide sequence ID" value="NZ_MEIA01000205.1"/>
</dbReference>
<accession>A0A1K0G5X0</accession>
<name>A0A1K0G5X0_9ACTN</name>
<evidence type="ECO:0000259" key="2">
    <source>
        <dbReference type="Pfam" id="PF09346"/>
    </source>
</evidence>
<reference evidence="3 4" key="1">
    <citation type="submission" date="2016-09" db="EMBL/GenBank/DDBJ databases">
        <title>Couchioplanes caeruleus draft genome sequence.</title>
        <authorList>
            <person name="Sheehan J."/>
            <person name="Caffrey P."/>
        </authorList>
    </citation>
    <scope>NUCLEOTIDE SEQUENCE [LARGE SCALE GENOMIC DNA]</scope>
    <source>
        <strain evidence="3 4">DSM 43634</strain>
    </source>
</reference>
<dbReference type="SUPFAM" id="SSF160631">
    <property type="entry name" value="SMI1/KNR4-like"/>
    <property type="match status" value="1"/>
</dbReference>
<protein>
    <recommendedName>
        <fullName evidence="2">Knr4/Smi1-like domain-containing protein</fullName>
    </recommendedName>
</protein>
<dbReference type="AlphaFoldDB" id="A0A1K0G5X0"/>
<dbReference type="Gene3D" id="3.40.1580.10">
    <property type="entry name" value="SMI1/KNR4-like"/>
    <property type="match status" value="1"/>
</dbReference>
<organism evidence="3 4">
    <name type="scientific">Couchioplanes caeruleus subsp. caeruleus</name>
    <dbReference type="NCBI Taxonomy" id="56427"/>
    <lineage>
        <taxon>Bacteria</taxon>
        <taxon>Bacillati</taxon>
        <taxon>Actinomycetota</taxon>
        <taxon>Actinomycetes</taxon>
        <taxon>Micromonosporales</taxon>
        <taxon>Micromonosporaceae</taxon>
        <taxon>Couchioplanes</taxon>
    </lineage>
</organism>
<evidence type="ECO:0000313" key="3">
    <source>
        <dbReference type="EMBL" id="OJF12666.1"/>
    </source>
</evidence>
<keyword evidence="4" id="KW-1185">Reference proteome</keyword>
<comment type="caution">
    <text evidence="3">The sequence shown here is derived from an EMBL/GenBank/DDBJ whole genome shotgun (WGS) entry which is preliminary data.</text>
</comment>
<dbReference type="EMBL" id="MEIA01000205">
    <property type="protein sequence ID" value="OJF12666.1"/>
    <property type="molecule type" value="Genomic_DNA"/>
</dbReference>
<feature type="chain" id="PRO_5009664148" description="Knr4/Smi1-like domain-containing protein" evidence="1">
    <location>
        <begin position="26"/>
        <end position="137"/>
    </location>
</feature>
<feature type="domain" description="Knr4/Smi1-like" evidence="2">
    <location>
        <begin position="22"/>
        <end position="128"/>
    </location>
</feature>
<dbReference type="InterPro" id="IPR018958">
    <property type="entry name" value="Knr4/Smi1-like_dom"/>
</dbReference>
<dbReference type="Proteomes" id="UP000182486">
    <property type="component" value="Unassembled WGS sequence"/>
</dbReference>
<dbReference type="Pfam" id="PF09346">
    <property type="entry name" value="SMI1_KNR4"/>
    <property type="match status" value="1"/>
</dbReference>
<gene>
    <name evidence="3" type="ORF">BG844_19380</name>
</gene>
<keyword evidence="1" id="KW-0732">Signal</keyword>
<sequence length="137" mass="14209">MLAVSWRDVVLAVLPSATLAGGASAQAVAAAGERLGAALPEDLAELLRDTGGVRGRDGVAVVWPVERIVRDNLELRADAPSGALLFFGGGDTELVGCVPTDPSCGIVAWQRRTGERRTVATDLADYVTRALAGQNRG</sequence>